<dbReference type="EMBL" id="RZJP01000004">
    <property type="protein sequence ID" value="KAA8815401.1"/>
    <property type="molecule type" value="Genomic_DNA"/>
</dbReference>
<evidence type="ECO:0000256" key="1">
    <source>
        <dbReference type="ARBA" id="ARBA00001412"/>
    </source>
</evidence>
<dbReference type="Pfam" id="PF02449">
    <property type="entry name" value="Glyco_hydro_42"/>
    <property type="match status" value="1"/>
</dbReference>
<comment type="catalytic activity">
    <reaction evidence="1">
        <text>Hydrolysis of terminal non-reducing beta-D-galactose residues in beta-D-galactosides.</text>
        <dbReference type="EC" id="3.2.1.23"/>
    </reaction>
</comment>
<gene>
    <name evidence="11" type="ORF">EMB92_09440</name>
</gene>
<dbReference type="SUPFAM" id="SSF52317">
    <property type="entry name" value="Class I glutamine amidotransferase-like"/>
    <property type="match status" value="1"/>
</dbReference>
<dbReference type="GO" id="GO:0006012">
    <property type="term" value="P:galactose metabolic process"/>
    <property type="evidence" value="ECO:0007669"/>
    <property type="project" value="InterPro"/>
</dbReference>
<evidence type="ECO:0000256" key="3">
    <source>
        <dbReference type="ARBA" id="ARBA00012756"/>
    </source>
</evidence>
<sequence>MSENASASATSIDRILFGCAYYDEYMPYDRLDRDIEMMKAAHINVVRIAESTWSTEEPQPGEFDFHHVDRVLDAAERADIKVIIGTPTYAVPSWLVRLDPTVLADTPNGHRGYGPRQIMDISNATYRYYGERIIRRLVAHVADRPNVIGYQVDNETKYYDVVSPNVRQMFVRHVRELFDGDLDALNRAWGLDYWSNRIDAWEDFPDPTNSINGSMRGEFDAFRRGLVSEYLAWQASIVREYARSDQFVTQNFDFGWKGGSYGVQPAVDHFEAARALDIAGADVYFPTQDELDGRRIAFAGDLTRGLKGGRNYLTLETEAQGNMGWLPYPGQLRLQAYGNLASGSDSVMYWHWHSIHNSWETYWKGILSHDFEPGRTYRDVMAIGAELEAHGDRLLHLRKRNRAAVIVSNRSLTALEQFSLEGGFRRGGSQTDYNDVVRWMYDALYELNIECDVIDGDRLGESGVTSSGRALNEYDLVLVPAMYCASDAALEALRAYVAGGGHLVASFKSFFADPQMKVRCDRQPHAMTDMFGMWYNEFTPPHNVGLDFAQAPASYVDDEAHDEAHAEAQVFMELLMPASADASADTEILARYHHPAWGDYAAITRHMFGGNDGWAEYIGTMTSPEVMRGLIADAADAAGLTGADDWPRTLAGTVDVRRGVNRAGERIDYFLNYSADPVTFTLPVSGEDVLSGDARSAGSQVTLAPWDLLILAES</sequence>
<dbReference type="Proteomes" id="UP000326060">
    <property type="component" value="Unassembled WGS sequence"/>
</dbReference>
<evidence type="ECO:0000313" key="12">
    <source>
        <dbReference type="Proteomes" id="UP000326060"/>
    </source>
</evidence>
<dbReference type="Gene3D" id="3.20.20.80">
    <property type="entry name" value="Glycosidases"/>
    <property type="match status" value="1"/>
</dbReference>
<dbReference type="InterPro" id="IPR013780">
    <property type="entry name" value="Glyco_hydro_b"/>
</dbReference>
<dbReference type="PANTHER" id="PTHR36447:SF2">
    <property type="entry name" value="BETA-GALACTOSIDASE YESZ"/>
    <property type="match status" value="1"/>
</dbReference>
<evidence type="ECO:0000259" key="9">
    <source>
        <dbReference type="Pfam" id="PF08532"/>
    </source>
</evidence>
<evidence type="ECO:0000259" key="10">
    <source>
        <dbReference type="Pfam" id="PF08533"/>
    </source>
</evidence>
<keyword evidence="4" id="KW-0479">Metal-binding</keyword>
<dbReference type="Pfam" id="PF08532">
    <property type="entry name" value="Glyco_hydro_42M"/>
    <property type="match status" value="1"/>
</dbReference>
<dbReference type="GO" id="GO:0004565">
    <property type="term" value="F:beta-galactosidase activity"/>
    <property type="evidence" value="ECO:0007669"/>
    <property type="project" value="UniProtKB-EC"/>
</dbReference>
<accession>A0A5M9ZAA8</accession>
<evidence type="ECO:0000259" key="8">
    <source>
        <dbReference type="Pfam" id="PF02449"/>
    </source>
</evidence>
<dbReference type="Pfam" id="PF08533">
    <property type="entry name" value="Glyco_hydro_42C"/>
    <property type="match status" value="1"/>
</dbReference>
<dbReference type="InterPro" id="IPR013738">
    <property type="entry name" value="Beta_galactosidase_Trimer"/>
</dbReference>
<feature type="domain" description="Beta-galactosidase trimerisation" evidence="9">
    <location>
        <begin position="429"/>
        <end position="640"/>
    </location>
</feature>
<keyword evidence="6" id="KW-0862">Zinc</keyword>
<evidence type="ECO:0000313" key="11">
    <source>
        <dbReference type="EMBL" id="KAA8815401.1"/>
    </source>
</evidence>
<protein>
    <recommendedName>
        <fullName evidence="3">beta-galactosidase</fullName>
        <ecNumber evidence="3">3.2.1.23</ecNumber>
    </recommendedName>
</protein>
<dbReference type="GO" id="GO:0046872">
    <property type="term" value="F:metal ion binding"/>
    <property type="evidence" value="ECO:0007669"/>
    <property type="project" value="UniProtKB-KW"/>
</dbReference>
<dbReference type="SUPFAM" id="SSF51445">
    <property type="entry name" value="(Trans)glycosidases"/>
    <property type="match status" value="1"/>
</dbReference>
<comment type="similarity">
    <text evidence="2">Belongs to the glycosyl hydrolase 42 family.</text>
</comment>
<dbReference type="EC" id="3.2.1.23" evidence="3"/>
<dbReference type="InterPro" id="IPR029062">
    <property type="entry name" value="Class_I_gatase-like"/>
</dbReference>
<dbReference type="GO" id="GO:0009341">
    <property type="term" value="C:beta-galactosidase complex"/>
    <property type="evidence" value="ECO:0007669"/>
    <property type="project" value="InterPro"/>
</dbReference>
<feature type="domain" description="Beta-galactosidase C-terminal" evidence="10">
    <location>
        <begin position="669"/>
        <end position="711"/>
    </location>
</feature>
<dbReference type="InterPro" id="IPR003476">
    <property type="entry name" value="Glyco_hydro_42"/>
</dbReference>
<dbReference type="AlphaFoldDB" id="A0A5M9ZAA8"/>
<dbReference type="InterPro" id="IPR013739">
    <property type="entry name" value="Beta_galactosidase_C"/>
</dbReference>
<evidence type="ECO:0000256" key="7">
    <source>
        <dbReference type="ARBA" id="ARBA00023295"/>
    </source>
</evidence>
<dbReference type="Gene3D" id="3.40.50.880">
    <property type="match status" value="1"/>
</dbReference>
<evidence type="ECO:0000256" key="4">
    <source>
        <dbReference type="ARBA" id="ARBA00022723"/>
    </source>
</evidence>
<dbReference type="Gene3D" id="2.60.40.1180">
    <property type="entry name" value="Golgi alpha-mannosidase II"/>
    <property type="match status" value="1"/>
</dbReference>
<feature type="domain" description="Glycoside hydrolase family 42 N-terminal" evidence="8">
    <location>
        <begin position="21"/>
        <end position="388"/>
    </location>
</feature>
<evidence type="ECO:0000256" key="2">
    <source>
        <dbReference type="ARBA" id="ARBA00005940"/>
    </source>
</evidence>
<comment type="caution">
    <text evidence="11">The sequence shown here is derived from an EMBL/GenBank/DDBJ whole genome shotgun (WGS) entry which is preliminary data.</text>
</comment>
<name>A0A5M9ZAA8_9BIFI</name>
<dbReference type="InterPro" id="IPR017853">
    <property type="entry name" value="GH"/>
</dbReference>
<dbReference type="CDD" id="cd03143">
    <property type="entry name" value="A4_beta-galactosidase_middle_domain"/>
    <property type="match status" value="1"/>
</dbReference>
<reference evidence="11 12" key="1">
    <citation type="journal article" date="2019" name="Syst. Appl. Microbiol.">
        <title>Characterization of Bifidobacterium species in feaces of the Egyptian fruit bat: Description of B. vespertilionis sp. nov. and B. rousetti sp. nov.</title>
        <authorList>
            <person name="Modesto M."/>
            <person name="Satti M."/>
            <person name="Watanabe K."/>
            <person name="Puglisi E."/>
            <person name="Morelli L."/>
            <person name="Huang C.-H."/>
            <person name="Liou J.-S."/>
            <person name="Miyashita M."/>
            <person name="Tamura T."/>
            <person name="Saito S."/>
            <person name="Mori K."/>
            <person name="Huang L."/>
            <person name="Sciavilla P."/>
            <person name="Sandri C."/>
            <person name="Spiezio C."/>
            <person name="Vitali F."/>
            <person name="Cavalieri D."/>
            <person name="Perpetuini G."/>
            <person name="Tofalo R."/>
            <person name="Bonetti A."/>
            <person name="Arita M."/>
            <person name="Mattarelli P."/>
        </authorList>
    </citation>
    <scope>NUCLEOTIDE SEQUENCE [LARGE SCALE GENOMIC DNA]</scope>
    <source>
        <strain evidence="11 12">RST27</strain>
    </source>
</reference>
<keyword evidence="7" id="KW-0326">Glycosidase</keyword>
<dbReference type="PANTHER" id="PTHR36447">
    <property type="entry name" value="BETA-GALACTOSIDASE GANA"/>
    <property type="match status" value="1"/>
</dbReference>
<evidence type="ECO:0000256" key="6">
    <source>
        <dbReference type="ARBA" id="ARBA00022833"/>
    </source>
</evidence>
<evidence type="ECO:0000256" key="5">
    <source>
        <dbReference type="ARBA" id="ARBA00022801"/>
    </source>
</evidence>
<dbReference type="RefSeq" id="WP_150394679.1">
    <property type="nucleotide sequence ID" value="NZ_RZJP01000004.1"/>
</dbReference>
<proteinExistence type="inferred from homology"/>
<organism evidence="11 12">
    <name type="scientific">Bifidobacterium callitrichos</name>
    <dbReference type="NCBI Taxonomy" id="762209"/>
    <lineage>
        <taxon>Bacteria</taxon>
        <taxon>Bacillati</taxon>
        <taxon>Actinomycetota</taxon>
        <taxon>Actinomycetes</taxon>
        <taxon>Bifidobacteriales</taxon>
        <taxon>Bifidobacteriaceae</taxon>
        <taxon>Bifidobacterium</taxon>
    </lineage>
</organism>
<dbReference type="InterPro" id="IPR013529">
    <property type="entry name" value="Glyco_hydro_42_N"/>
</dbReference>
<keyword evidence="5" id="KW-0378">Hydrolase</keyword>